<sequence length="259" mass="28221">MEEPDPNIKLEYNPWINLISPQTIMEPPRETTEIIDLTLDSPPPSPISPPTIMNGNEAEAPPTTPSLFHSTLNFGSEKMHQFIASGIPQAAAKQVCSAALTTSLFVAKTSLKVAQTTASYGFAKLKESVIPDHVADYLSANKKGRRRKTKWEKVPKEVCKWCRAHPKELKTMGYVAAGGMLVYNPTLLVGALGMQRKAVLGASVATKVKRAVSIASSVPVALQAFQDIRKGGIGRLGTAAMKLAMRKTKREKRGRKKRS</sequence>
<name>A0A9N9PW07_9HELO</name>
<protein>
    <submittedName>
        <fullName evidence="1">Uncharacterized protein</fullName>
    </submittedName>
</protein>
<gene>
    <name evidence="1" type="ORF">HYALB_00012150</name>
</gene>
<dbReference type="EMBL" id="CAJVRM010000202">
    <property type="protein sequence ID" value="CAG8977038.1"/>
    <property type="molecule type" value="Genomic_DNA"/>
</dbReference>
<dbReference type="Proteomes" id="UP000701801">
    <property type="component" value="Unassembled WGS sequence"/>
</dbReference>
<evidence type="ECO:0000313" key="1">
    <source>
        <dbReference type="EMBL" id="CAG8977038.1"/>
    </source>
</evidence>
<organism evidence="1 2">
    <name type="scientific">Hymenoscyphus albidus</name>
    <dbReference type="NCBI Taxonomy" id="595503"/>
    <lineage>
        <taxon>Eukaryota</taxon>
        <taxon>Fungi</taxon>
        <taxon>Dikarya</taxon>
        <taxon>Ascomycota</taxon>
        <taxon>Pezizomycotina</taxon>
        <taxon>Leotiomycetes</taxon>
        <taxon>Helotiales</taxon>
        <taxon>Helotiaceae</taxon>
        <taxon>Hymenoscyphus</taxon>
    </lineage>
</organism>
<keyword evidence="2" id="KW-1185">Reference proteome</keyword>
<evidence type="ECO:0000313" key="2">
    <source>
        <dbReference type="Proteomes" id="UP000701801"/>
    </source>
</evidence>
<reference evidence="1" key="1">
    <citation type="submission" date="2021-07" db="EMBL/GenBank/DDBJ databases">
        <authorList>
            <person name="Durling M."/>
        </authorList>
    </citation>
    <scope>NUCLEOTIDE SEQUENCE</scope>
</reference>
<dbReference type="AlphaFoldDB" id="A0A9N9PW07"/>
<proteinExistence type="predicted"/>
<accession>A0A9N9PW07</accession>
<comment type="caution">
    <text evidence="1">The sequence shown here is derived from an EMBL/GenBank/DDBJ whole genome shotgun (WGS) entry which is preliminary data.</text>
</comment>